<protein>
    <submittedName>
        <fullName evidence="2">GPO family capsid scaffolding protein</fullName>
    </submittedName>
</protein>
<sequence>MAIKAKRFRIAVEGATTDGRKISREWISQMAASYDPSIYGARVNMEHIKGYAPDSTFRRFGDVTAVEAEEIADGPLKGKLALYGWIDPTPELVELTRARQKIYTSIEVNPAFADTGEAYLVGLAVTDDPASLGTEILSFSATAAANPLASRKLHADNLFTAAEETLIEFEEVADPAPSVLSYVTGLFSRKKKTDNELFADMGAAVAAVAEKVQQNEDELTQKLSALESGLTTRLEVLEQQLADDRSAFGALKTQLSQNDGASFTRRPAATGSDPNSGVQTDC</sequence>
<dbReference type="InterPro" id="IPR009228">
    <property type="entry name" value="Capsid_scaffold_GpO"/>
</dbReference>
<accession>A0ABM6S2F1</accession>
<keyword evidence="3" id="KW-1185">Reference proteome</keyword>
<dbReference type="EMBL" id="CP026378">
    <property type="protein sequence ID" value="AUY25599.1"/>
    <property type="molecule type" value="Genomic_DNA"/>
</dbReference>
<reference evidence="2 3" key="1">
    <citation type="submission" date="2018-01" db="EMBL/GenBank/DDBJ databases">
        <title>Complete and assembled Genome of Pantoea calida DSM22759T.</title>
        <authorList>
            <person name="Stevens M.J.A."/>
            <person name="Zurfluh K."/>
            <person name="Stephan R."/>
        </authorList>
    </citation>
    <scope>NUCLEOTIDE SEQUENCE [LARGE SCALE GENOMIC DNA]</scope>
    <source>
        <strain evidence="2 3">DSM 22759</strain>
    </source>
</reference>
<dbReference type="RefSeq" id="WP_084970526.1">
    <property type="nucleotide sequence ID" value="NZ_CP026378.1"/>
</dbReference>
<evidence type="ECO:0000313" key="3">
    <source>
        <dbReference type="Proteomes" id="UP000237673"/>
    </source>
</evidence>
<dbReference type="Pfam" id="PF05929">
    <property type="entry name" value="Phage_GPO"/>
    <property type="match status" value="1"/>
</dbReference>
<gene>
    <name evidence="2" type="ORF">C2E16_12215</name>
</gene>
<dbReference type="Proteomes" id="UP000237673">
    <property type="component" value="Chromosome"/>
</dbReference>
<evidence type="ECO:0000256" key="1">
    <source>
        <dbReference type="SAM" id="MobiDB-lite"/>
    </source>
</evidence>
<proteinExistence type="predicted"/>
<name>A0ABM6S2F1_9GAMM</name>
<feature type="region of interest" description="Disordered" evidence="1">
    <location>
        <begin position="258"/>
        <end position="282"/>
    </location>
</feature>
<evidence type="ECO:0000313" key="2">
    <source>
        <dbReference type="EMBL" id="AUY25599.1"/>
    </source>
</evidence>
<organism evidence="2 3">
    <name type="scientific">Mixta calida</name>
    <dbReference type="NCBI Taxonomy" id="665913"/>
    <lineage>
        <taxon>Bacteria</taxon>
        <taxon>Pseudomonadati</taxon>
        <taxon>Pseudomonadota</taxon>
        <taxon>Gammaproteobacteria</taxon>
        <taxon>Enterobacterales</taxon>
        <taxon>Erwiniaceae</taxon>
        <taxon>Mixta</taxon>
    </lineage>
</organism>
<feature type="compositionally biased region" description="Polar residues" evidence="1">
    <location>
        <begin position="272"/>
        <end position="282"/>
    </location>
</feature>